<evidence type="ECO:0000313" key="5">
    <source>
        <dbReference type="EMBL" id="ALK82781.1"/>
    </source>
</evidence>
<dbReference type="PATRIC" id="fig|821.40.peg.175"/>
<dbReference type="PROSITE" id="PS00622">
    <property type="entry name" value="HTH_LUXR_1"/>
    <property type="match status" value="1"/>
</dbReference>
<keyword evidence="2" id="KW-0238">DNA-binding</keyword>
<dbReference type="CDD" id="cd06170">
    <property type="entry name" value="LuxR_C_like"/>
    <property type="match status" value="1"/>
</dbReference>
<dbReference type="Proteomes" id="UP000061587">
    <property type="component" value="Chromosome"/>
</dbReference>
<gene>
    <name evidence="5" type="ORF">BvMPK_0139</name>
</gene>
<dbReference type="EMBL" id="CP013020">
    <property type="protein sequence ID" value="ALK82781.1"/>
    <property type="molecule type" value="Genomic_DNA"/>
</dbReference>
<dbReference type="AlphaFoldDB" id="A0A0P0LKS4"/>
<dbReference type="PANTHER" id="PTHR44688">
    <property type="entry name" value="DNA-BINDING TRANSCRIPTIONAL ACTIVATOR DEVR_DOSR"/>
    <property type="match status" value="1"/>
</dbReference>
<feature type="domain" description="HTH luxR-type" evidence="4">
    <location>
        <begin position="194"/>
        <end position="259"/>
    </location>
</feature>
<proteinExistence type="predicted"/>
<dbReference type="SUPFAM" id="SSF46894">
    <property type="entry name" value="C-terminal effector domain of the bipartite response regulators"/>
    <property type="match status" value="1"/>
</dbReference>
<accession>A0A0P0LKS4</accession>
<dbReference type="InterPro" id="IPR036388">
    <property type="entry name" value="WH-like_DNA-bd_sf"/>
</dbReference>
<dbReference type="Gene3D" id="3.30.450.20">
    <property type="entry name" value="PAS domain"/>
    <property type="match status" value="1"/>
</dbReference>
<dbReference type="Gene3D" id="1.10.10.10">
    <property type="entry name" value="Winged helix-like DNA-binding domain superfamily/Winged helix DNA-binding domain"/>
    <property type="match status" value="1"/>
</dbReference>
<dbReference type="InterPro" id="IPR000792">
    <property type="entry name" value="Tscrpt_reg_LuxR_C"/>
</dbReference>
<keyword evidence="3" id="KW-0804">Transcription</keyword>
<name>A0A0P0LKS4_PHOVU</name>
<dbReference type="GO" id="GO:0006355">
    <property type="term" value="P:regulation of DNA-templated transcription"/>
    <property type="evidence" value="ECO:0007669"/>
    <property type="project" value="InterPro"/>
</dbReference>
<dbReference type="PROSITE" id="PS50043">
    <property type="entry name" value="HTH_LUXR_2"/>
    <property type="match status" value="1"/>
</dbReference>
<dbReference type="Pfam" id="PF00196">
    <property type="entry name" value="GerE"/>
    <property type="match status" value="1"/>
</dbReference>
<evidence type="ECO:0000256" key="2">
    <source>
        <dbReference type="ARBA" id="ARBA00023125"/>
    </source>
</evidence>
<dbReference type="SMART" id="SM00421">
    <property type="entry name" value="HTH_LUXR"/>
    <property type="match status" value="1"/>
</dbReference>
<keyword evidence="1" id="KW-0805">Transcription regulation</keyword>
<evidence type="ECO:0000256" key="3">
    <source>
        <dbReference type="ARBA" id="ARBA00023163"/>
    </source>
</evidence>
<sequence>MIKSKNMSVTNVTREELWAKQHLSCKNMDYAVWERDKSMLQKLSRINGGCSFVVDVYKGCYAYASTGFVDWLGYDRHKIETLEKQGDYLESRIHPHDRSQLEDLQVRLGKFIYNQPFEHRNDYCNVYSFRILNARGNYVRVTSRHQVLEQSHDGKAWLIIGNMSMAPGQKESEQVECTVLNLRNGEMFSPGVVIMNPAFGLTGREMEILRLIQRGFLSKEIADKLCISIHTVHIHRQNLLRKLGVQNSLEAIRLGQESGLLS</sequence>
<dbReference type="PANTHER" id="PTHR44688:SF16">
    <property type="entry name" value="DNA-BINDING TRANSCRIPTIONAL ACTIVATOR DEVR_DOSR"/>
    <property type="match status" value="1"/>
</dbReference>
<evidence type="ECO:0000256" key="1">
    <source>
        <dbReference type="ARBA" id="ARBA00023015"/>
    </source>
</evidence>
<organism evidence="5 6">
    <name type="scientific">Phocaeicola vulgatus</name>
    <name type="common">Bacteroides vulgatus</name>
    <dbReference type="NCBI Taxonomy" id="821"/>
    <lineage>
        <taxon>Bacteria</taxon>
        <taxon>Pseudomonadati</taxon>
        <taxon>Bacteroidota</taxon>
        <taxon>Bacteroidia</taxon>
        <taxon>Bacteroidales</taxon>
        <taxon>Bacteroidaceae</taxon>
        <taxon>Phocaeicola</taxon>
    </lineage>
</organism>
<dbReference type="InterPro" id="IPR016032">
    <property type="entry name" value="Sig_transdc_resp-reg_C-effctor"/>
</dbReference>
<reference evidence="5 6" key="2">
    <citation type="journal article" date="2016" name="Genome Biol. Evol.">
        <title>Extensive mobilome-driven genome diversification in mouse gut-associated Bacteroides vulgatus mpk.</title>
        <authorList>
            <person name="Lange A."/>
            <person name="Beier S."/>
            <person name="Steimle A."/>
            <person name="Autenrieth I.B."/>
            <person name="Huson D.H."/>
            <person name="Frick J.S."/>
        </authorList>
    </citation>
    <scope>NUCLEOTIDE SEQUENCE [LARGE SCALE GENOMIC DNA]</scope>
    <source>
        <strain evidence="6">mpk</strain>
    </source>
</reference>
<evidence type="ECO:0000313" key="6">
    <source>
        <dbReference type="Proteomes" id="UP000061587"/>
    </source>
</evidence>
<dbReference type="GO" id="GO:0003677">
    <property type="term" value="F:DNA binding"/>
    <property type="evidence" value="ECO:0007669"/>
    <property type="project" value="UniProtKB-KW"/>
</dbReference>
<reference evidence="6" key="1">
    <citation type="submission" date="2015-10" db="EMBL/GenBank/DDBJ databases">
        <title>Extensive mobilome-driven genome diversification in gut-associated Bacteroides vulgatus mpk.</title>
        <authorList>
            <person name="Beier S."/>
            <person name="Lange A."/>
            <person name="Huson D.H."/>
            <person name="Frick J.-S."/>
            <person name="Autenrieth I.B."/>
        </authorList>
    </citation>
    <scope>NUCLEOTIDE SEQUENCE [LARGE SCALE GENOMIC DNA]</scope>
    <source>
        <strain evidence="6">mpk</strain>
    </source>
</reference>
<dbReference type="PRINTS" id="PR00038">
    <property type="entry name" value="HTHLUXR"/>
</dbReference>
<protein>
    <submittedName>
        <fullName evidence="5">Transcriptional regulator</fullName>
    </submittedName>
</protein>
<evidence type="ECO:0000259" key="4">
    <source>
        <dbReference type="PROSITE" id="PS50043"/>
    </source>
</evidence>